<proteinExistence type="predicted"/>
<accession>A0ABR1JZF3</accession>
<gene>
    <name evidence="1" type="ORF">VKT23_001415</name>
</gene>
<dbReference type="InterPro" id="IPR011990">
    <property type="entry name" value="TPR-like_helical_dom_sf"/>
</dbReference>
<evidence type="ECO:0000313" key="1">
    <source>
        <dbReference type="EMBL" id="KAK7469979.1"/>
    </source>
</evidence>
<keyword evidence="2" id="KW-1185">Reference proteome</keyword>
<dbReference type="EMBL" id="JBANRG010000002">
    <property type="protein sequence ID" value="KAK7469979.1"/>
    <property type="molecule type" value="Genomic_DNA"/>
</dbReference>
<reference evidence="1 2" key="1">
    <citation type="submission" date="2024-01" db="EMBL/GenBank/DDBJ databases">
        <title>A draft genome for the cacao thread blight pathogen Marasmiellus scandens.</title>
        <authorList>
            <person name="Baruah I.K."/>
            <person name="Leung J."/>
            <person name="Bukari Y."/>
            <person name="Amoako-Attah I."/>
            <person name="Meinhardt L.W."/>
            <person name="Bailey B.A."/>
            <person name="Cohen S.P."/>
        </authorList>
    </citation>
    <scope>NUCLEOTIDE SEQUENCE [LARGE SCALE GENOMIC DNA]</scope>
    <source>
        <strain evidence="1 2">GH-19</strain>
    </source>
</reference>
<dbReference type="SUPFAM" id="SSF48452">
    <property type="entry name" value="TPR-like"/>
    <property type="match status" value="1"/>
</dbReference>
<name>A0ABR1JZF3_9AGAR</name>
<dbReference type="Gene3D" id="1.25.40.10">
    <property type="entry name" value="Tetratricopeptide repeat domain"/>
    <property type="match status" value="1"/>
</dbReference>
<sequence>MCSQFYLTSRVETYRTHVAVLSTFKKFCHSELFRLCFLAALAITLHESCLTQCLKTLLKEKGNEQFRNGRVAEAAALYRKAESTASEDPVYPSKLSAALYELGDYLACFQAICQAVRKAQASQEDHSSPLFKLSGHLAKSLSHGSRNGTIKALQLEGVQAVISELKVLSESGDPGSELAVLWAQWTKVVGKAIEPNVDCYSVGHDDLMSIVDDWGDKPEEKNPMRLSSLSAVQRSRLAFMFGGVGDGASLAKSEILLSDTHFTQLAMSSAR</sequence>
<evidence type="ECO:0000313" key="2">
    <source>
        <dbReference type="Proteomes" id="UP001498398"/>
    </source>
</evidence>
<organism evidence="1 2">
    <name type="scientific">Marasmiellus scandens</name>
    <dbReference type="NCBI Taxonomy" id="2682957"/>
    <lineage>
        <taxon>Eukaryota</taxon>
        <taxon>Fungi</taxon>
        <taxon>Dikarya</taxon>
        <taxon>Basidiomycota</taxon>
        <taxon>Agaricomycotina</taxon>
        <taxon>Agaricomycetes</taxon>
        <taxon>Agaricomycetidae</taxon>
        <taxon>Agaricales</taxon>
        <taxon>Marasmiineae</taxon>
        <taxon>Omphalotaceae</taxon>
        <taxon>Marasmiellus</taxon>
    </lineage>
</organism>
<protein>
    <submittedName>
        <fullName evidence="1">Uncharacterized protein</fullName>
    </submittedName>
</protein>
<dbReference type="Proteomes" id="UP001498398">
    <property type="component" value="Unassembled WGS sequence"/>
</dbReference>
<comment type="caution">
    <text evidence="1">The sequence shown here is derived from an EMBL/GenBank/DDBJ whole genome shotgun (WGS) entry which is preliminary data.</text>
</comment>